<protein>
    <recommendedName>
        <fullName evidence="5">SEA domain-containing protein</fullName>
    </recommendedName>
</protein>
<feature type="transmembrane region" description="Helical" evidence="2">
    <location>
        <begin position="232"/>
        <end position="254"/>
    </location>
</feature>
<evidence type="ECO:0008006" key="5">
    <source>
        <dbReference type="Google" id="ProtNLM"/>
    </source>
</evidence>
<keyword evidence="2" id="KW-0812">Transmembrane</keyword>
<gene>
    <name evidence="3" type="ORF">GSOID_T00015974001</name>
</gene>
<dbReference type="InParanoid" id="E4X147"/>
<name>E4X147_OIKDI</name>
<keyword evidence="4" id="KW-1185">Reference proteome</keyword>
<dbReference type="EMBL" id="FN653021">
    <property type="protein sequence ID" value="CBY23527.1"/>
    <property type="molecule type" value="Genomic_DNA"/>
</dbReference>
<dbReference type="AlphaFoldDB" id="E4X147"/>
<evidence type="ECO:0000256" key="1">
    <source>
        <dbReference type="SAM" id="MobiDB-lite"/>
    </source>
</evidence>
<dbReference type="Proteomes" id="UP000001307">
    <property type="component" value="Unassembled WGS sequence"/>
</dbReference>
<organism evidence="3">
    <name type="scientific">Oikopleura dioica</name>
    <name type="common">Tunicate</name>
    <dbReference type="NCBI Taxonomy" id="34765"/>
    <lineage>
        <taxon>Eukaryota</taxon>
        <taxon>Metazoa</taxon>
        <taxon>Chordata</taxon>
        <taxon>Tunicata</taxon>
        <taxon>Appendicularia</taxon>
        <taxon>Copelata</taxon>
        <taxon>Oikopleuridae</taxon>
        <taxon>Oikopleura</taxon>
    </lineage>
</organism>
<accession>E4X147</accession>
<evidence type="ECO:0000313" key="3">
    <source>
        <dbReference type="EMBL" id="CBY23527.1"/>
    </source>
</evidence>
<reference evidence="3" key="1">
    <citation type="journal article" date="2010" name="Science">
        <title>Plasticity of animal genome architecture unmasked by rapid evolution of a pelagic tunicate.</title>
        <authorList>
            <person name="Denoeud F."/>
            <person name="Henriet S."/>
            <person name="Mungpakdee S."/>
            <person name="Aury J.M."/>
            <person name="Da Silva C."/>
            <person name="Brinkmann H."/>
            <person name="Mikhaleva J."/>
            <person name="Olsen L.C."/>
            <person name="Jubin C."/>
            <person name="Canestro C."/>
            <person name="Bouquet J.M."/>
            <person name="Danks G."/>
            <person name="Poulain J."/>
            <person name="Campsteijn C."/>
            <person name="Adamski M."/>
            <person name="Cross I."/>
            <person name="Yadetie F."/>
            <person name="Muffato M."/>
            <person name="Louis A."/>
            <person name="Butcher S."/>
            <person name="Tsagkogeorga G."/>
            <person name="Konrad A."/>
            <person name="Singh S."/>
            <person name="Jensen M.F."/>
            <person name="Cong E.H."/>
            <person name="Eikeseth-Otteraa H."/>
            <person name="Noel B."/>
            <person name="Anthouard V."/>
            <person name="Porcel B.M."/>
            <person name="Kachouri-Lafond R."/>
            <person name="Nishino A."/>
            <person name="Ugolini M."/>
            <person name="Chourrout P."/>
            <person name="Nishida H."/>
            <person name="Aasland R."/>
            <person name="Huzurbazar S."/>
            <person name="Westhof E."/>
            <person name="Delsuc F."/>
            <person name="Lehrach H."/>
            <person name="Reinhardt R."/>
            <person name="Weissenbach J."/>
            <person name="Roy S.W."/>
            <person name="Artiguenave F."/>
            <person name="Postlethwait J.H."/>
            <person name="Manak J.R."/>
            <person name="Thompson E.M."/>
            <person name="Jaillon O."/>
            <person name="Du Pasquier L."/>
            <person name="Boudinot P."/>
            <person name="Liberles D.A."/>
            <person name="Volff J.N."/>
            <person name="Philippe H."/>
            <person name="Lenhard B."/>
            <person name="Roest Crollius H."/>
            <person name="Wincker P."/>
            <person name="Chourrout D."/>
        </authorList>
    </citation>
    <scope>NUCLEOTIDE SEQUENCE [LARGE SCALE GENOMIC DNA]</scope>
</reference>
<keyword evidence="2" id="KW-1133">Transmembrane helix</keyword>
<evidence type="ECO:0000313" key="4">
    <source>
        <dbReference type="Proteomes" id="UP000001307"/>
    </source>
</evidence>
<feature type="compositionally biased region" description="Basic residues" evidence="1">
    <location>
        <begin position="370"/>
        <end position="388"/>
    </location>
</feature>
<proteinExistence type="predicted"/>
<feature type="compositionally biased region" description="Basic and acidic residues" evidence="1">
    <location>
        <begin position="398"/>
        <end position="426"/>
    </location>
</feature>
<dbReference type="OrthoDB" id="10424078at2759"/>
<sequence>MKFLLVILSHVVFGQQPCGEVSTFPCPFDKGFPHDDIFRTYIVKVTIQGSSELPQEDERNWGIFNDSNGYNDSALLRNYKMRFDVNGLGVIITFDLPFSANVFMERSQNHEKLMQNLLKPTLVDWLGLDQSFIDSNLDVQVTIPDNCANVEQPCATLSLDCLEISESGKMECLSPCDEASLVSTCGTHATCSQKADALLANQYSAPVCECDGDYWWRSNDGINDCRPVMQNWLIIVIAVVGFLVIMLIIFLIVYCCVRGCSCPAWCGPCCCCCKREDDRDLVYKVTGAQINQSFQSDEGEKKYPLPDAYSSQANTVRNPAVWYDMPTDDFGLVRSGQPHGTILTTASANEYGATLRSVSEYQSKTEERKPRSRPKHRHRSDKSSRSRHQSKDSNPFLDELHKEVGKLTREVEDLRKSQRSNRHYDNVPKNMVEEDSDASTISSTIQAPLADNSPLGEVISELKTHHTIKNGQKYRRDALELSDEPVDCSDNLRRHMSKEILVATPDCVNNQPGTLSNTLKERWRVPALRVLPVHDKYPIRSIDSSVI</sequence>
<feature type="region of interest" description="Disordered" evidence="1">
    <location>
        <begin position="359"/>
        <end position="430"/>
    </location>
</feature>
<keyword evidence="2" id="KW-0472">Membrane</keyword>
<evidence type="ECO:0000256" key="2">
    <source>
        <dbReference type="SAM" id="Phobius"/>
    </source>
</evidence>